<evidence type="ECO:0000256" key="4">
    <source>
        <dbReference type="ARBA" id="ARBA00023033"/>
    </source>
</evidence>
<evidence type="ECO:0000313" key="6">
    <source>
        <dbReference type="EMBL" id="CAB4674521.1"/>
    </source>
</evidence>
<dbReference type="PANTHER" id="PTHR42847:SF4">
    <property type="entry name" value="ALKANESULFONATE MONOOXYGENASE-RELATED"/>
    <property type="match status" value="1"/>
</dbReference>
<dbReference type="InterPro" id="IPR036661">
    <property type="entry name" value="Luciferase-like_sf"/>
</dbReference>
<gene>
    <name evidence="6" type="ORF">UFOPK2242_01661</name>
</gene>
<evidence type="ECO:0000256" key="1">
    <source>
        <dbReference type="ARBA" id="ARBA00022630"/>
    </source>
</evidence>
<sequence length="289" mass="31167">MKFAIPFANIGPFAGAEKAISFAQTAEECGFESLWTVEHVVVPAGYESEYPYAKSGKMPGRDDAPIPDPLIWLTYIAACTKTIRLATGILILPQRNPVVLAKEVATLDALSGGRVDLGVGVGWLEEEFDAIGVPFSERGARTDEHVQVMRSLWGNDQASFDGTFTNFKDCIQRPQPTNGSVPIHIGGHSDIAARRAGRLGDGFFPGKGKHEELAHMFDVARSTAIEHGRNPDAIEFTAGSMGIFGPDPIGELHALEDLGVSRVMVPALLFFEDTEAALARFSEDIIAKA</sequence>
<dbReference type="GO" id="GO:0046306">
    <property type="term" value="P:alkanesulfonate catabolic process"/>
    <property type="evidence" value="ECO:0007669"/>
    <property type="project" value="TreeGrafter"/>
</dbReference>
<keyword evidence="3" id="KW-0560">Oxidoreductase</keyword>
<dbReference type="AlphaFoldDB" id="A0A6J6MK21"/>
<organism evidence="6">
    <name type="scientific">freshwater metagenome</name>
    <dbReference type="NCBI Taxonomy" id="449393"/>
    <lineage>
        <taxon>unclassified sequences</taxon>
        <taxon>metagenomes</taxon>
        <taxon>ecological metagenomes</taxon>
    </lineage>
</organism>
<keyword evidence="4" id="KW-0503">Monooxygenase</keyword>
<name>A0A6J6MK21_9ZZZZ</name>
<dbReference type="SUPFAM" id="SSF51679">
    <property type="entry name" value="Bacterial luciferase-like"/>
    <property type="match status" value="1"/>
</dbReference>
<dbReference type="InterPro" id="IPR019921">
    <property type="entry name" value="Lucif-like_OxRdtase_Rv2161c"/>
</dbReference>
<dbReference type="Gene3D" id="3.20.20.30">
    <property type="entry name" value="Luciferase-like domain"/>
    <property type="match status" value="1"/>
</dbReference>
<keyword evidence="1" id="KW-0285">Flavoprotein</keyword>
<dbReference type="Pfam" id="PF00296">
    <property type="entry name" value="Bac_luciferase"/>
    <property type="match status" value="1"/>
</dbReference>
<proteinExistence type="predicted"/>
<evidence type="ECO:0000259" key="5">
    <source>
        <dbReference type="Pfam" id="PF00296"/>
    </source>
</evidence>
<protein>
    <submittedName>
        <fullName evidence="6">Unannotated protein</fullName>
    </submittedName>
</protein>
<dbReference type="EMBL" id="CAEZWM010000290">
    <property type="protein sequence ID" value="CAB4674521.1"/>
    <property type="molecule type" value="Genomic_DNA"/>
</dbReference>
<accession>A0A6J6MK21</accession>
<feature type="domain" description="Luciferase-like" evidence="5">
    <location>
        <begin position="17"/>
        <end position="246"/>
    </location>
</feature>
<evidence type="ECO:0000256" key="2">
    <source>
        <dbReference type="ARBA" id="ARBA00022643"/>
    </source>
</evidence>
<evidence type="ECO:0000256" key="3">
    <source>
        <dbReference type="ARBA" id="ARBA00023002"/>
    </source>
</evidence>
<dbReference type="PANTHER" id="PTHR42847">
    <property type="entry name" value="ALKANESULFONATE MONOOXYGENASE"/>
    <property type="match status" value="1"/>
</dbReference>
<dbReference type="InterPro" id="IPR011251">
    <property type="entry name" value="Luciferase-like_dom"/>
</dbReference>
<reference evidence="6" key="1">
    <citation type="submission" date="2020-05" db="EMBL/GenBank/DDBJ databases">
        <authorList>
            <person name="Chiriac C."/>
            <person name="Salcher M."/>
            <person name="Ghai R."/>
            <person name="Kavagutti S V."/>
        </authorList>
    </citation>
    <scope>NUCLEOTIDE SEQUENCE</scope>
</reference>
<dbReference type="GO" id="GO:0008726">
    <property type="term" value="F:alkanesulfonate monooxygenase activity"/>
    <property type="evidence" value="ECO:0007669"/>
    <property type="project" value="TreeGrafter"/>
</dbReference>
<dbReference type="NCBIfam" id="TIGR03619">
    <property type="entry name" value="F420_Rv2161c"/>
    <property type="match status" value="1"/>
</dbReference>
<keyword evidence="2" id="KW-0288">FMN</keyword>
<dbReference type="InterPro" id="IPR050172">
    <property type="entry name" value="SsuD_RutA_monooxygenase"/>
</dbReference>